<dbReference type="GO" id="GO:0003677">
    <property type="term" value="F:DNA binding"/>
    <property type="evidence" value="ECO:0007669"/>
    <property type="project" value="UniProtKB-UniRule"/>
</dbReference>
<dbReference type="InterPro" id="IPR011990">
    <property type="entry name" value="TPR-like_helical_dom_sf"/>
</dbReference>
<reference evidence="7 8" key="1">
    <citation type="submission" date="2018-07" db="EMBL/GenBank/DDBJ databases">
        <title>Genomic Encyclopedia of Type Strains, Phase IV (KMG-IV): sequencing the most valuable type-strain genomes for metagenomic binning, comparative biology and taxonomic classification.</title>
        <authorList>
            <person name="Goeker M."/>
        </authorList>
    </citation>
    <scope>NUCLEOTIDE SEQUENCE [LARGE SCALE GENOMIC DNA]</scope>
    <source>
        <strain evidence="7 8">DSM 44290</strain>
    </source>
</reference>
<gene>
    <name evidence="7" type="ORF">DFR76_1125</name>
</gene>
<dbReference type="EMBL" id="QQBC01000012">
    <property type="protein sequence ID" value="RDI62688.1"/>
    <property type="molecule type" value="Genomic_DNA"/>
</dbReference>
<dbReference type="PANTHER" id="PTHR35807:SF1">
    <property type="entry name" value="TRANSCRIPTIONAL REGULATOR REDD"/>
    <property type="match status" value="1"/>
</dbReference>
<protein>
    <submittedName>
        <fullName evidence="7">DNA-binding SARP family transcriptional activator</fullName>
    </submittedName>
</protein>
<keyword evidence="4" id="KW-0804">Transcription</keyword>
<feature type="domain" description="OmpR/PhoB-type" evidence="6">
    <location>
        <begin position="1"/>
        <end position="100"/>
    </location>
</feature>
<dbReference type="Proteomes" id="UP000254869">
    <property type="component" value="Unassembled WGS sequence"/>
</dbReference>
<dbReference type="Gene3D" id="1.10.10.10">
    <property type="entry name" value="Winged helix-like DNA-binding domain superfamily/Winged helix DNA-binding domain"/>
    <property type="match status" value="1"/>
</dbReference>
<evidence type="ECO:0000256" key="5">
    <source>
        <dbReference type="PROSITE-ProRule" id="PRU01091"/>
    </source>
</evidence>
<dbReference type="SUPFAM" id="SSF48452">
    <property type="entry name" value="TPR-like"/>
    <property type="match status" value="1"/>
</dbReference>
<dbReference type="SUPFAM" id="SSF46894">
    <property type="entry name" value="C-terminal effector domain of the bipartite response regulators"/>
    <property type="match status" value="1"/>
</dbReference>
<keyword evidence="3 5" id="KW-0238">DNA-binding</keyword>
<dbReference type="InterPro" id="IPR051677">
    <property type="entry name" value="AfsR-DnrI-RedD_regulator"/>
</dbReference>
<dbReference type="SMART" id="SM01043">
    <property type="entry name" value="BTAD"/>
    <property type="match status" value="1"/>
</dbReference>
<dbReference type="PROSITE" id="PS51755">
    <property type="entry name" value="OMPR_PHOB"/>
    <property type="match status" value="1"/>
</dbReference>
<evidence type="ECO:0000313" key="8">
    <source>
        <dbReference type="Proteomes" id="UP000254869"/>
    </source>
</evidence>
<evidence type="ECO:0000259" key="6">
    <source>
        <dbReference type="PROSITE" id="PS51755"/>
    </source>
</evidence>
<dbReference type="AlphaFoldDB" id="A0A370HW24"/>
<dbReference type="SMART" id="SM00862">
    <property type="entry name" value="Trans_reg_C"/>
    <property type="match status" value="1"/>
</dbReference>
<dbReference type="PANTHER" id="PTHR35807">
    <property type="entry name" value="TRANSCRIPTIONAL REGULATOR REDD-RELATED"/>
    <property type="match status" value="1"/>
</dbReference>
<evidence type="ECO:0000313" key="7">
    <source>
        <dbReference type="EMBL" id="RDI62688.1"/>
    </source>
</evidence>
<evidence type="ECO:0000256" key="1">
    <source>
        <dbReference type="ARBA" id="ARBA00005820"/>
    </source>
</evidence>
<sequence length="276" mass="30105">MEFGVLGPLSVEHEGKSNVPSAPKLRTVLAMLLVHSDQVVPVSSLITDLWDELPPASGLTTLQTYVLNLRKYFAGVTGLSATEVAKNILITRPGGYLLHVEPNALDMHRYEALVESGLSALAAGNDEEGIADLDAALRTWRGPALVDVTAGRVLASKALQLSESRLVTIEYMLDGELRLGRYREVLSRLAALCAEYPLNERLHAQYMRALHLSGRRAQALEVFHRLRVALVDELGLDPERGLQELHAAILGVDDDAHILTRTTRPAMLAGAAARLR</sequence>
<accession>A0A370HW24</accession>
<evidence type="ECO:0000256" key="4">
    <source>
        <dbReference type="ARBA" id="ARBA00023163"/>
    </source>
</evidence>
<dbReference type="CDD" id="cd15831">
    <property type="entry name" value="BTAD"/>
    <property type="match status" value="1"/>
</dbReference>
<dbReference type="InterPro" id="IPR005158">
    <property type="entry name" value="BTAD"/>
</dbReference>
<dbReference type="GO" id="GO:0006355">
    <property type="term" value="P:regulation of DNA-templated transcription"/>
    <property type="evidence" value="ECO:0007669"/>
    <property type="project" value="InterPro"/>
</dbReference>
<name>A0A370HW24_9NOCA</name>
<comment type="similarity">
    <text evidence="1">Belongs to the AfsR/DnrI/RedD regulatory family.</text>
</comment>
<dbReference type="InterPro" id="IPR001867">
    <property type="entry name" value="OmpR/PhoB-type_DNA-bd"/>
</dbReference>
<proteinExistence type="inferred from homology"/>
<organism evidence="7 8">
    <name type="scientific">Nocardia pseudobrasiliensis</name>
    <dbReference type="NCBI Taxonomy" id="45979"/>
    <lineage>
        <taxon>Bacteria</taxon>
        <taxon>Bacillati</taxon>
        <taxon>Actinomycetota</taxon>
        <taxon>Actinomycetes</taxon>
        <taxon>Mycobacteriales</taxon>
        <taxon>Nocardiaceae</taxon>
        <taxon>Nocardia</taxon>
    </lineage>
</organism>
<dbReference type="Pfam" id="PF03704">
    <property type="entry name" value="BTAD"/>
    <property type="match status" value="1"/>
</dbReference>
<dbReference type="Gene3D" id="1.25.40.10">
    <property type="entry name" value="Tetratricopeptide repeat domain"/>
    <property type="match status" value="1"/>
</dbReference>
<comment type="caution">
    <text evidence="7">The sequence shown here is derived from an EMBL/GenBank/DDBJ whole genome shotgun (WGS) entry which is preliminary data.</text>
</comment>
<dbReference type="STRING" id="1210086.GCA_001613105_03732"/>
<dbReference type="InterPro" id="IPR016032">
    <property type="entry name" value="Sig_transdc_resp-reg_C-effctor"/>
</dbReference>
<feature type="DNA-binding region" description="OmpR/PhoB-type" evidence="5">
    <location>
        <begin position="1"/>
        <end position="100"/>
    </location>
</feature>
<evidence type="ECO:0000256" key="3">
    <source>
        <dbReference type="ARBA" id="ARBA00023125"/>
    </source>
</evidence>
<keyword evidence="8" id="KW-1185">Reference proteome</keyword>
<keyword evidence="2" id="KW-0805">Transcription regulation</keyword>
<evidence type="ECO:0000256" key="2">
    <source>
        <dbReference type="ARBA" id="ARBA00023015"/>
    </source>
</evidence>
<dbReference type="GO" id="GO:0000160">
    <property type="term" value="P:phosphorelay signal transduction system"/>
    <property type="evidence" value="ECO:0007669"/>
    <property type="project" value="InterPro"/>
</dbReference>
<dbReference type="InterPro" id="IPR036388">
    <property type="entry name" value="WH-like_DNA-bd_sf"/>
</dbReference>